<keyword evidence="1" id="KW-1133">Transmembrane helix</keyword>
<dbReference type="GO" id="GO:0006629">
    <property type="term" value="P:lipid metabolic process"/>
    <property type="evidence" value="ECO:0007669"/>
    <property type="project" value="InterPro"/>
</dbReference>
<dbReference type="Pfam" id="PF01764">
    <property type="entry name" value="Lipase_3"/>
    <property type="match status" value="1"/>
</dbReference>
<dbReference type="InterPro" id="IPR002921">
    <property type="entry name" value="Fungal_lipase-type"/>
</dbReference>
<evidence type="ECO:0000259" key="2">
    <source>
        <dbReference type="Pfam" id="PF01764"/>
    </source>
</evidence>
<dbReference type="Proteomes" id="UP001175271">
    <property type="component" value="Unassembled WGS sequence"/>
</dbReference>
<dbReference type="AlphaFoldDB" id="A0AA39I9P8"/>
<name>A0AA39I9P8_9BILA</name>
<sequence>MVITDGHVGLPDSLLHLVASSRIIITTNAPSMIGEAITDLLQENLTPEILIVAHSLGGLISSLTASYLIFNGINTDRISERRLVDKFFAQDFDYAVSRSTRVNYEVPSDAIPSVGWVWRTELCPRT</sequence>
<evidence type="ECO:0000256" key="1">
    <source>
        <dbReference type="SAM" id="Phobius"/>
    </source>
</evidence>
<evidence type="ECO:0000313" key="3">
    <source>
        <dbReference type="EMBL" id="KAK0420382.1"/>
    </source>
</evidence>
<dbReference type="InterPro" id="IPR029058">
    <property type="entry name" value="AB_hydrolase_fold"/>
</dbReference>
<gene>
    <name evidence="3" type="ORF">QR680_014648</name>
</gene>
<dbReference type="SUPFAM" id="SSF53474">
    <property type="entry name" value="alpha/beta-Hydrolases"/>
    <property type="match status" value="1"/>
</dbReference>
<organism evidence="3 4">
    <name type="scientific">Steinernema hermaphroditum</name>
    <dbReference type="NCBI Taxonomy" id="289476"/>
    <lineage>
        <taxon>Eukaryota</taxon>
        <taxon>Metazoa</taxon>
        <taxon>Ecdysozoa</taxon>
        <taxon>Nematoda</taxon>
        <taxon>Chromadorea</taxon>
        <taxon>Rhabditida</taxon>
        <taxon>Tylenchina</taxon>
        <taxon>Panagrolaimomorpha</taxon>
        <taxon>Strongyloidoidea</taxon>
        <taxon>Steinernematidae</taxon>
        <taxon>Steinernema</taxon>
    </lineage>
</organism>
<keyword evidence="4" id="KW-1185">Reference proteome</keyword>
<protein>
    <recommendedName>
        <fullName evidence="2">Fungal lipase-type domain-containing protein</fullName>
    </recommendedName>
</protein>
<accession>A0AA39I9P8</accession>
<dbReference type="Gene3D" id="3.40.50.1820">
    <property type="entry name" value="alpha/beta hydrolase"/>
    <property type="match status" value="1"/>
</dbReference>
<feature type="transmembrane region" description="Helical" evidence="1">
    <location>
        <begin position="49"/>
        <end position="73"/>
    </location>
</feature>
<dbReference type="EMBL" id="JAUCMV010000002">
    <property type="protein sequence ID" value="KAK0420382.1"/>
    <property type="molecule type" value="Genomic_DNA"/>
</dbReference>
<proteinExistence type="predicted"/>
<keyword evidence="1" id="KW-0472">Membrane</keyword>
<comment type="caution">
    <text evidence="3">The sequence shown here is derived from an EMBL/GenBank/DDBJ whole genome shotgun (WGS) entry which is preliminary data.</text>
</comment>
<evidence type="ECO:0000313" key="4">
    <source>
        <dbReference type="Proteomes" id="UP001175271"/>
    </source>
</evidence>
<reference evidence="3" key="1">
    <citation type="submission" date="2023-06" db="EMBL/GenBank/DDBJ databases">
        <title>Genomic analysis of the entomopathogenic nematode Steinernema hermaphroditum.</title>
        <authorList>
            <person name="Schwarz E.M."/>
            <person name="Heppert J.K."/>
            <person name="Baniya A."/>
            <person name="Schwartz H.T."/>
            <person name="Tan C.-H."/>
            <person name="Antoshechkin I."/>
            <person name="Sternberg P.W."/>
            <person name="Goodrich-Blair H."/>
            <person name="Dillman A.R."/>
        </authorList>
    </citation>
    <scope>NUCLEOTIDE SEQUENCE</scope>
    <source>
        <strain evidence="3">PS9179</strain>
        <tissue evidence="3">Whole animal</tissue>
    </source>
</reference>
<keyword evidence="1" id="KW-0812">Transmembrane</keyword>
<feature type="domain" description="Fungal lipase-type" evidence="2">
    <location>
        <begin position="29"/>
        <end position="76"/>
    </location>
</feature>